<evidence type="ECO:0000256" key="5">
    <source>
        <dbReference type="ARBA" id="ARBA00022691"/>
    </source>
</evidence>
<evidence type="ECO:0000256" key="2">
    <source>
        <dbReference type="ARBA" id="ARBA00022454"/>
    </source>
</evidence>
<dbReference type="Pfam" id="PF00385">
    <property type="entry name" value="Chromo"/>
    <property type="match status" value="1"/>
</dbReference>
<dbReference type="InterPro" id="IPR000953">
    <property type="entry name" value="Chromo/chromo_shadow_dom"/>
</dbReference>
<dbReference type="PROSITE" id="PS50013">
    <property type="entry name" value="CHROMO_2"/>
    <property type="match status" value="1"/>
</dbReference>
<keyword evidence="9" id="KW-1185">Reference proteome</keyword>
<accession>A0A7R9LF62</accession>
<dbReference type="GO" id="GO:0008270">
    <property type="term" value="F:zinc ion binding"/>
    <property type="evidence" value="ECO:0007669"/>
    <property type="project" value="InterPro"/>
</dbReference>
<dbReference type="SMART" id="SM00468">
    <property type="entry name" value="PreSET"/>
    <property type="match status" value="1"/>
</dbReference>
<dbReference type="SUPFAM" id="SSF82199">
    <property type="entry name" value="SET domain"/>
    <property type="match status" value="1"/>
</dbReference>
<dbReference type="InterPro" id="IPR046341">
    <property type="entry name" value="SET_dom_sf"/>
</dbReference>
<dbReference type="InterPro" id="IPR023780">
    <property type="entry name" value="Chromo_domain"/>
</dbReference>
<dbReference type="GO" id="GO:0042054">
    <property type="term" value="F:histone methyltransferase activity"/>
    <property type="evidence" value="ECO:0007669"/>
    <property type="project" value="InterPro"/>
</dbReference>
<evidence type="ECO:0000259" key="6">
    <source>
        <dbReference type="PROSITE" id="PS50013"/>
    </source>
</evidence>
<evidence type="ECO:0000313" key="9">
    <source>
        <dbReference type="Proteomes" id="UP000728032"/>
    </source>
</evidence>
<feature type="domain" description="Chromo" evidence="6">
    <location>
        <begin position="23"/>
        <end position="83"/>
    </location>
</feature>
<feature type="non-terminal residue" evidence="8">
    <location>
        <position position="316"/>
    </location>
</feature>
<dbReference type="Gene3D" id="2.40.50.40">
    <property type="match status" value="1"/>
</dbReference>
<evidence type="ECO:0000259" key="7">
    <source>
        <dbReference type="PROSITE" id="PS50867"/>
    </source>
</evidence>
<dbReference type="InterPro" id="IPR016197">
    <property type="entry name" value="Chromo-like_dom_sf"/>
</dbReference>
<dbReference type="AlphaFoldDB" id="A0A7R9LF62"/>
<dbReference type="SMART" id="SM00298">
    <property type="entry name" value="CHROMO"/>
    <property type="match status" value="1"/>
</dbReference>
<dbReference type="CDD" id="cd00024">
    <property type="entry name" value="CD_CSD"/>
    <property type="match status" value="1"/>
</dbReference>
<dbReference type="GO" id="GO:0005634">
    <property type="term" value="C:nucleus"/>
    <property type="evidence" value="ECO:0007669"/>
    <property type="project" value="InterPro"/>
</dbReference>
<dbReference type="InterPro" id="IPR007728">
    <property type="entry name" value="Pre-SET_dom"/>
</dbReference>
<dbReference type="EMBL" id="OC915464">
    <property type="protein sequence ID" value="CAD7640564.1"/>
    <property type="molecule type" value="Genomic_DNA"/>
</dbReference>
<name>A0A7R9LF62_9ACAR</name>
<dbReference type="SUPFAM" id="SSF54160">
    <property type="entry name" value="Chromo domain-like"/>
    <property type="match status" value="1"/>
</dbReference>
<evidence type="ECO:0000256" key="3">
    <source>
        <dbReference type="ARBA" id="ARBA00022603"/>
    </source>
</evidence>
<dbReference type="Pfam" id="PF05033">
    <property type="entry name" value="Pre-SET"/>
    <property type="match status" value="1"/>
</dbReference>
<dbReference type="PANTHER" id="PTHR46223:SF3">
    <property type="entry name" value="HISTONE-LYSINE N-METHYLTRANSFERASE SET-23"/>
    <property type="match status" value="1"/>
</dbReference>
<feature type="domain" description="Pre-SET" evidence="7">
    <location>
        <begin position="255"/>
        <end position="315"/>
    </location>
</feature>
<proteinExistence type="predicted"/>
<dbReference type="EMBL" id="CAJPVJ010000639">
    <property type="protein sequence ID" value="CAG2163040.1"/>
    <property type="molecule type" value="Genomic_DNA"/>
</dbReference>
<dbReference type="GO" id="GO:0032259">
    <property type="term" value="P:methylation"/>
    <property type="evidence" value="ECO:0007669"/>
    <property type="project" value="UniProtKB-KW"/>
</dbReference>
<keyword evidence="4" id="KW-0808">Transferase</keyword>
<organism evidence="8">
    <name type="scientific">Oppiella nova</name>
    <dbReference type="NCBI Taxonomy" id="334625"/>
    <lineage>
        <taxon>Eukaryota</taxon>
        <taxon>Metazoa</taxon>
        <taxon>Ecdysozoa</taxon>
        <taxon>Arthropoda</taxon>
        <taxon>Chelicerata</taxon>
        <taxon>Arachnida</taxon>
        <taxon>Acari</taxon>
        <taxon>Acariformes</taxon>
        <taxon>Sarcoptiformes</taxon>
        <taxon>Oribatida</taxon>
        <taxon>Brachypylina</taxon>
        <taxon>Oppioidea</taxon>
        <taxon>Oppiidae</taxon>
        <taxon>Oppiella</taxon>
    </lineage>
</organism>
<dbReference type="GO" id="GO:0005694">
    <property type="term" value="C:chromosome"/>
    <property type="evidence" value="ECO:0007669"/>
    <property type="project" value="UniProtKB-SubCell"/>
</dbReference>
<keyword evidence="5" id="KW-0949">S-adenosyl-L-methionine</keyword>
<dbReference type="Gene3D" id="2.170.270.10">
    <property type="entry name" value="SET domain"/>
    <property type="match status" value="1"/>
</dbReference>
<evidence type="ECO:0008006" key="10">
    <source>
        <dbReference type="Google" id="ProtNLM"/>
    </source>
</evidence>
<dbReference type="PROSITE" id="PS50867">
    <property type="entry name" value="PRE_SET"/>
    <property type="match status" value="1"/>
</dbReference>
<dbReference type="PANTHER" id="PTHR46223">
    <property type="entry name" value="HISTONE-LYSINE N-METHYLTRANSFERASE SUV39H"/>
    <property type="match status" value="1"/>
</dbReference>
<gene>
    <name evidence="8" type="ORF">ONB1V03_LOCUS2624</name>
</gene>
<dbReference type="InterPro" id="IPR050973">
    <property type="entry name" value="H3K9_Histone-Lys_N-MTase"/>
</dbReference>
<dbReference type="Proteomes" id="UP000728032">
    <property type="component" value="Unassembled WGS sequence"/>
</dbReference>
<comment type="subcellular location">
    <subcellularLocation>
        <location evidence="1">Chromosome</location>
    </subcellularLocation>
</comment>
<dbReference type="OrthoDB" id="6511226at2759"/>
<keyword evidence="2" id="KW-0158">Chromosome</keyword>
<evidence type="ECO:0000256" key="1">
    <source>
        <dbReference type="ARBA" id="ARBA00004286"/>
    </source>
</evidence>
<evidence type="ECO:0000256" key="4">
    <source>
        <dbReference type="ARBA" id="ARBA00022679"/>
    </source>
</evidence>
<sequence length="316" mass="36861">MGKTRRKSVKSEDEQEEGTSGQYWATGVLDWRVDESGVMLYLLRWYGYTDDQNTWEVQEHLSGCDQLLVDFHLNQVNGRHPPKGSFEEFKKLLKYLSQLFDDNDLAVLKRFAKKPIDCFKIRDNVVLKEIWKAMRTQIDILYEREKCLKNRSKTELRKCQNAVAIVATNLNINANFESVPHFFDFVDKRRVFTKELENWENTQNQVIVSESDGRPIRVVNDVDLEMPGLKGYITEYILDVQFGQNIRFEKEEPLVGCECTDCYDSRDECCTAVVGYPMVYTNKGVLNKAYNTLIYECNDKCKCSDSCPNRQVQRGR</sequence>
<protein>
    <recommendedName>
        <fullName evidence="10">Chromo domain-containing protein</fullName>
    </recommendedName>
</protein>
<reference evidence="8" key="1">
    <citation type="submission" date="2020-11" db="EMBL/GenBank/DDBJ databases">
        <authorList>
            <person name="Tran Van P."/>
        </authorList>
    </citation>
    <scope>NUCLEOTIDE SEQUENCE</scope>
</reference>
<evidence type="ECO:0000313" key="8">
    <source>
        <dbReference type="EMBL" id="CAD7640564.1"/>
    </source>
</evidence>
<keyword evidence="3" id="KW-0489">Methyltransferase</keyword>